<keyword evidence="4" id="KW-0274">FAD</keyword>
<dbReference type="PANTHER" id="PTHR11552:SF147">
    <property type="entry name" value="CHOLINE DEHYDROGENASE, MITOCHONDRIAL"/>
    <property type="match status" value="1"/>
</dbReference>
<dbReference type="Gene3D" id="3.30.560.10">
    <property type="entry name" value="Glucose Oxidase, domain 3"/>
    <property type="match status" value="1"/>
</dbReference>
<comment type="cofactor">
    <cofactor evidence="1">
        <name>FAD</name>
        <dbReference type="ChEBI" id="CHEBI:57692"/>
    </cofactor>
</comment>
<dbReference type="InterPro" id="IPR007867">
    <property type="entry name" value="GMC_OxRtase_C"/>
</dbReference>
<dbReference type="InterPro" id="IPR000172">
    <property type="entry name" value="GMC_OxRdtase_N"/>
</dbReference>
<evidence type="ECO:0000259" key="5">
    <source>
        <dbReference type="Pfam" id="PF00732"/>
    </source>
</evidence>
<accession>A0A314ZZX6</accession>
<dbReference type="InterPro" id="IPR036188">
    <property type="entry name" value="FAD/NAD-bd_sf"/>
</dbReference>
<sequence length="538" mass="59259">MMTQTYDYIIVGAGTSGPVVASRLSEDPQVSVLLLEAGGENTNDISRTPGAFFKVWGTDYDWQYETEPQKGLNNRKIYSPGGHVVGGSSAINMGFWMRGTKEDYDFWEQQGAMGWNFETALEMFQKIEDTDLGPTRYRGKGGKVRLEYSAYPTEFTDTLLNAFKEAGFGDIGDFQAETPYRADIVQKDFINQVRHTPADSYLSKEIRKRPNLTVQTDTFVRKVIFKGNRAVGVEVEHQGKVQQITAGAEIILSAGTYNTAQILKLSGVGPKEELAKHGIPVVADVPGVGENLNDHLLVNVLILSSIPIPDTHFNPVSDESIAQWRKERTGPACYYPGPAAGLISSDKTYTGPDFEIILEYVHNANGSEKEFAGVENIAERSGYSFTVILTVPKSRGNVLLASGDPHDKPLINPNYLSNPDDMKKFIKGIRYAMQLTKTRALLPYTERVHPAPDASDADIETFIHSEASSVFHPVGTARIGDLKKDPMAVVDSHLRVRGVEGLRVADASIMPQVTRGHTMAPVTYIGEMAAQIIRSEKH</sequence>
<dbReference type="PIRSF" id="PIRSF000137">
    <property type="entry name" value="Alcohol_oxidase"/>
    <property type="match status" value="1"/>
</dbReference>
<evidence type="ECO:0000256" key="1">
    <source>
        <dbReference type="ARBA" id="ARBA00001974"/>
    </source>
</evidence>
<evidence type="ECO:0000256" key="3">
    <source>
        <dbReference type="ARBA" id="ARBA00022630"/>
    </source>
</evidence>
<dbReference type="SUPFAM" id="SSF51905">
    <property type="entry name" value="FAD/NAD(P)-binding domain"/>
    <property type="match status" value="1"/>
</dbReference>
<dbReference type="AlphaFoldDB" id="A0A314ZZX6"/>
<dbReference type="InterPro" id="IPR012132">
    <property type="entry name" value="GMC_OxRdtase"/>
</dbReference>
<evidence type="ECO:0000256" key="2">
    <source>
        <dbReference type="ARBA" id="ARBA00010790"/>
    </source>
</evidence>
<feature type="domain" description="Glucose-methanol-choline oxidoreductase C-terminal" evidence="6">
    <location>
        <begin position="392"/>
        <end position="526"/>
    </location>
</feature>
<proteinExistence type="inferred from homology"/>
<dbReference type="Pfam" id="PF00732">
    <property type="entry name" value="GMC_oxred_N"/>
    <property type="match status" value="1"/>
</dbReference>
<evidence type="ECO:0000313" key="7">
    <source>
        <dbReference type="EMBL" id="PQV43707.1"/>
    </source>
</evidence>
<comment type="caution">
    <text evidence="7">The sequence shown here is derived from an EMBL/GenBank/DDBJ whole genome shotgun (WGS) entry which is preliminary data.</text>
</comment>
<reference evidence="7 8" key="1">
    <citation type="submission" date="2018-02" db="EMBL/GenBank/DDBJ databases">
        <title>Subsurface microbial communities from deep shales in Ohio and West Virginia, USA.</title>
        <authorList>
            <person name="Wrighton K."/>
        </authorList>
    </citation>
    <scope>NUCLEOTIDE SEQUENCE [LARGE SCALE GENOMIC DNA]</scope>
    <source>
        <strain evidence="7 8">DSM 10369</strain>
    </source>
</reference>
<protein>
    <submittedName>
        <fullName evidence="7">Choline dehydrogenase</fullName>
    </submittedName>
</protein>
<feature type="domain" description="Glucose-methanol-choline oxidoreductase N-terminal" evidence="5">
    <location>
        <begin position="6"/>
        <end position="296"/>
    </location>
</feature>
<gene>
    <name evidence="7" type="ORF">B0H22_101126</name>
</gene>
<dbReference type="RefSeq" id="WP_181079108.1">
    <property type="nucleotide sequence ID" value="NZ_PVBU01000001.1"/>
</dbReference>
<dbReference type="Gene3D" id="3.50.50.60">
    <property type="entry name" value="FAD/NAD(P)-binding domain"/>
    <property type="match status" value="1"/>
</dbReference>
<evidence type="ECO:0000313" key="8">
    <source>
        <dbReference type="Proteomes" id="UP000251060"/>
    </source>
</evidence>
<evidence type="ECO:0000256" key="4">
    <source>
        <dbReference type="ARBA" id="ARBA00022827"/>
    </source>
</evidence>
<comment type="similarity">
    <text evidence="2">Belongs to the GMC oxidoreductase family.</text>
</comment>
<dbReference type="Proteomes" id="UP000251060">
    <property type="component" value="Unassembled WGS sequence"/>
</dbReference>
<keyword evidence="3" id="KW-0285">Flavoprotein</keyword>
<name>A0A314ZZX6_9EURY</name>
<organism evidence="7 8">
    <name type="scientific">Methanohalophilus euhalobius</name>
    <dbReference type="NCBI Taxonomy" id="51203"/>
    <lineage>
        <taxon>Archaea</taxon>
        <taxon>Methanobacteriati</taxon>
        <taxon>Methanobacteriota</taxon>
        <taxon>Stenosarchaea group</taxon>
        <taxon>Methanomicrobia</taxon>
        <taxon>Methanosarcinales</taxon>
        <taxon>Methanosarcinaceae</taxon>
        <taxon>Methanohalophilus</taxon>
    </lineage>
</organism>
<dbReference type="GO" id="GO:0016614">
    <property type="term" value="F:oxidoreductase activity, acting on CH-OH group of donors"/>
    <property type="evidence" value="ECO:0007669"/>
    <property type="project" value="InterPro"/>
</dbReference>
<evidence type="ECO:0000259" key="6">
    <source>
        <dbReference type="Pfam" id="PF05199"/>
    </source>
</evidence>
<dbReference type="Pfam" id="PF05199">
    <property type="entry name" value="GMC_oxred_C"/>
    <property type="match status" value="1"/>
</dbReference>
<dbReference type="EMBL" id="PVBU01000001">
    <property type="protein sequence ID" value="PQV43707.1"/>
    <property type="molecule type" value="Genomic_DNA"/>
</dbReference>
<dbReference type="PANTHER" id="PTHR11552">
    <property type="entry name" value="GLUCOSE-METHANOL-CHOLINE GMC OXIDOREDUCTASE"/>
    <property type="match status" value="1"/>
</dbReference>
<dbReference type="SUPFAM" id="SSF54373">
    <property type="entry name" value="FAD-linked reductases, C-terminal domain"/>
    <property type="match status" value="1"/>
</dbReference>
<dbReference type="GO" id="GO:0050660">
    <property type="term" value="F:flavin adenine dinucleotide binding"/>
    <property type="evidence" value="ECO:0007669"/>
    <property type="project" value="InterPro"/>
</dbReference>